<comment type="similarity">
    <text evidence="12">Belongs to the Hakai family.</text>
</comment>
<evidence type="ECO:0000256" key="12">
    <source>
        <dbReference type="ARBA" id="ARBA00038499"/>
    </source>
</evidence>
<dbReference type="GO" id="GO:0005634">
    <property type="term" value="C:nucleus"/>
    <property type="evidence" value="ECO:0007669"/>
    <property type="project" value="UniProtKB-SubCell"/>
</dbReference>
<evidence type="ECO:0000256" key="4">
    <source>
        <dbReference type="ARBA" id="ARBA00012483"/>
    </source>
</evidence>
<sequence>MVSDESSKRGRSGRGRGRGRGRARGRGRGRGRKPSKVISSDEESVEEPTSTEQAPPPANEPEEEQQAENDENVAPKIDLEADISQLEAPTFTTIQRGPPEPMLRLQWNHKVSLQGEKVLNPMIHTCDQCNKPILIYGRMIPCKHIFCLKCAKAEPKACPRCHDKVCRVEQTGLGTVFMCTYGGTRYGNTGCRRTYLSQRDLQAHINHRHVNSAVPLVIQETTNIQIKPPPPIEVKPPQVLRKPDTRIVHTVNVNPSPVSEGRQRNPYPMITSTPMRTNLITVPIQDTNPMPSNINTNNMNEVQPTNNYPVQHFNPVPAYNNTYSNLPPSNIAPIPPIQNIPPNIPPTIPHIPPMHSMSVPPPHISAQPPYYGTYNQYNQSAANQQYTQPPPPNQTRPYDQNYIPQQPGHNWNQPQYYR</sequence>
<dbReference type="Pfam" id="PF18408">
    <property type="entry name" value="zf_Hakai"/>
    <property type="match status" value="1"/>
</dbReference>
<evidence type="ECO:0000256" key="2">
    <source>
        <dbReference type="ARBA" id="ARBA00004123"/>
    </source>
</evidence>
<keyword evidence="6" id="KW-0808">Transferase</keyword>
<dbReference type="InterPro" id="IPR041042">
    <property type="entry name" value="Znf_Hakai"/>
</dbReference>
<dbReference type="PANTHER" id="PTHR13480">
    <property type="entry name" value="E3 UBIQUITIN-PROTEIN LIGASE HAKAI-RELATED"/>
    <property type="match status" value="1"/>
</dbReference>
<evidence type="ECO:0000256" key="13">
    <source>
        <dbReference type="ARBA" id="ARBA00041081"/>
    </source>
</evidence>
<dbReference type="Gene3D" id="6.10.140.2210">
    <property type="match status" value="1"/>
</dbReference>
<comment type="pathway">
    <text evidence="3">Protein modification; protein ubiquitination.</text>
</comment>
<keyword evidence="11" id="KW-0539">Nucleus</keyword>
<dbReference type="FunFam" id="3.30.40.10:FF:000432">
    <property type="entry name" value="E3 ubiquitin-protein ligase Hakai"/>
    <property type="match status" value="1"/>
</dbReference>
<keyword evidence="8 14" id="KW-0863">Zinc-finger</keyword>
<dbReference type="GO" id="GO:0016567">
    <property type="term" value="P:protein ubiquitination"/>
    <property type="evidence" value="ECO:0007669"/>
    <property type="project" value="UniProtKB-UniPathway"/>
</dbReference>
<evidence type="ECO:0000256" key="5">
    <source>
        <dbReference type="ARBA" id="ARBA00022473"/>
    </source>
</evidence>
<evidence type="ECO:0000256" key="8">
    <source>
        <dbReference type="ARBA" id="ARBA00022771"/>
    </source>
</evidence>
<dbReference type="InterPro" id="IPR040383">
    <property type="entry name" value="HAKAI/CBLL2"/>
</dbReference>
<evidence type="ECO:0000256" key="15">
    <source>
        <dbReference type="SAM" id="MobiDB-lite"/>
    </source>
</evidence>
<dbReference type="InterPro" id="IPR013083">
    <property type="entry name" value="Znf_RING/FYVE/PHD"/>
</dbReference>
<name>A0A6M2DKR7_XENCH</name>
<dbReference type="EMBL" id="GIIL01001925">
    <property type="protein sequence ID" value="NOV45651.1"/>
    <property type="molecule type" value="Transcribed_RNA"/>
</dbReference>
<dbReference type="InterPro" id="IPR017907">
    <property type="entry name" value="Znf_RING_CS"/>
</dbReference>
<dbReference type="PANTHER" id="PTHR13480:SF0">
    <property type="entry name" value="E3 UBIQUITIN-PROTEIN LIGASE HAKAI"/>
    <property type="match status" value="1"/>
</dbReference>
<keyword evidence="7" id="KW-0479">Metal-binding</keyword>
<evidence type="ECO:0000259" key="16">
    <source>
        <dbReference type="PROSITE" id="PS50089"/>
    </source>
</evidence>
<evidence type="ECO:0000256" key="10">
    <source>
        <dbReference type="ARBA" id="ARBA00022833"/>
    </source>
</evidence>
<evidence type="ECO:0000256" key="3">
    <source>
        <dbReference type="ARBA" id="ARBA00004906"/>
    </source>
</evidence>
<dbReference type="InterPro" id="IPR001841">
    <property type="entry name" value="Znf_RING"/>
</dbReference>
<keyword evidence="9" id="KW-0833">Ubl conjugation pathway</keyword>
<keyword evidence="5" id="KW-0217">Developmental protein</keyword>
<evidence type="ECO:0000256" key="11">
    <source>
        <dbReference type="ARBA" id="ARBA00023242"/>
    </source>
</evidence>
<dbReference type="GO" id="GO:0030155">
    <property type="term" value="P:regulation of cell adhesion"/>
    <property type="evidence" value="ECO:0007669"/>
    <property type="project" value="TreeGrafter"/>
</dbReference>
<comment type="subcellular location">
    <subcellularLocation>
        <location evidence="2">Nucleus</location>
    </subcellularLocation>
</comment>
<evidence type="ECO:0000256" key="7">
    <source>
        <dbReference type="ARBA" id="ARBA00022723"/>
    </source>
</evidence>
<feature type="domain" description="RING-type" evidence="16">
    <location>
        <begin position="126"/>
        <end position="162"/>
    </location>
</feature>
<accession>A0A6M2DKR7</accession>
<feature type="compositionally biased region" description="Basic residues" evidence="15">
    <location>
        <begin position="9"/>
        <end position="35"/>
    </location>
</feature>
<reference evidence="17" key="1">
    <citation type="submission" date="2020-03" db="EMBL/GenBank/DDBJ databases">
        <title>Transcriptomic Profiling of the Digestive Tract of the Rat Flea, Xenopsylla cheopis, Following Blood Feeding and Infection with Yersinia pestis.</title>
        <authorList>
            <person name="Bland D.M."/>
            <person name="Martens C.A."/>
            <person name="Virtaneva K."/>
            <person name="Kanakabandi K."/>
            <person name="Long D."/>
            <person name="Rosenke R."/>
            <person name="Saturday G.A."/>
            <person name="Hoyt F.H."/>
            <person name="Bruno D.P."/>
            <person name="Ribeiro J.M.C."/>
            <person name="Hinnebusch J."/>
        </authorList>
    </citation>
    <scope>NUCLEOTIDE SEQUENCE</scope>
</reference>
<dbReference type="Gene3D" id="3.30.40.10">
    <property type="entry name" value="Zinc/RING finger domain, C3HC4 (zinc finger)"/>
    <property type="match status" value="1"/>
</dbReference>
<dbReference type="GO" id="GO:0008270">
    <property type="term" value="F:zinc ion binding"/>
    <property type="evidence" value="ECO:0007669"/>
    <property type="project" value="UniProtKB-KW"/>
</dbReference>
<evidence type="ECO:0000256" key="9">
    <source>
        <dbReference type="ARBA" id="ARBA00022786"/>
    </source>
</evidence>
<organism evidence="17">
    <name type="scientific">Xenopsylla cheopis</name>
    <name type="common">Oriental rat flea</name>
    <name type="synonym">Pulex cheopis</name>
    <dbReference type="NCBI Taxonomy" id="163159"/>
    <lineage>
        <taxon>Eukaryota</taxon>
        <taxon>Metazoa</taxon>
        <taxon>Ecdysozoa</taxon>
        <taxon>Arthropoda</taxon>
        <taxon>Hexapoda</taxon>
        <taxon>Insecta</taxon>
        <taxon>Pterygota</taxon>
        <taxon>Neoptera</taxon>
        <taxon>Endopterygota</taxon>
        <taxon>Siphonaptera</taxon>
        <taxon>Pulicidae</taxon>
        <taxon>Xenopsyllinae</taxon>
        <taxon>Xenopsylla</taxon>
    </lineage>
</organism>
<evidence type="ECO:0000256" key="14">
    <source>
        <dbReference type="PROSITE-ProRule" id="PRU00175"/>
    </source>
</evidence>
<dbReference type="GO" id="GO:0061630">
    <property type="term" value="F:ubiquitin protein ligase activity"/>
    <property type="evidence" value="ECO:0007669"/>
    <property type="project" value="UniProtKB-EC"/>
</dbReference>
<feature type="region of interest" description="Disordered" evidence="15">
    <location>
        <begin position="1"/>
        <end position="70"/>
    </location>
</feature>
<dbReference type="PROSITE" id="PS00518">
    <property type="entry name" value="ZF_RING_1"/>
    <property type="match status" value="1"/>
</dbReference>
<evidence type="ECO:0000256" key="1">
    <source>
        <dbReference type="ARBA" id="ARBA00000900"/>
    </source>
</evidence>
<keyword evidence="10" id="KW-0862">Zinc</keyword>
<dbReference type="PROSITE" id="PS50089">
    <property type="entry name" value="ZF_RING_2"/>
    <property type="match status" value="1"/>
</dbReference>
<dbReference type="AlphaFoldDB" id="A0A6M2DKR7"/>
<comment type="catalytic activity">
    <reaction evidence="1">
        <text>S-ubiquitinyl-[E2 ubiquitin-conjugating enzyme]-L-cysteine + [acceptor protein]-L-lysine = [E2 ubiquitin-conjugating enzyme]-L-cysteine + N(6)-ubiquitinyl-[acceptor protein]-L-lysine.</text>
        <dbReference type="EC" id="2.3.2.27"/>
    </reaction>
</comment>
<dbReference type="InterPro" id="IPR040380">
    <property type="entry name" value="HAKAI-like_RING-HC"/>
</dbReference>
<dbReference type="SUPFAM" id="SSF57850">
    <property type="entry name" value="RING/U-box"/>
    <property type="match status" value="1"/>
</dbReference>
<evidence type="ECO:0000313" key="17">
    <source>
        <dbReference type="EMBL" id="NOV45651.1"/>
    </source>
</evidence>
<protein>
    <recommendedName>
        <fullName evidence="13">E3 ubiquitin-protein ligase Hakai</fullName>
        <ecNumber evidence="4">2.3.2.27</ecNumber>
    </recommendedName>
</protein>
<dbReference type="CDD" id="cd16508">
    <property type="entry name" value="RING-HC_HAKAI-like"/>
    <property type="match status" value="1"/>
</dbReference>
<feature type="region of interest" description="Disordered" evidence="15">
    <location>
        <begin position="383"/>
        <end position="418"/>
    </location>
</feature>
<dbReference type="EC" id="2.3.2.27" evidence="4"/>
<evidence type="ECO:0000256" key="6">
    <source>
        <dbReference type="ARBA" id="ARBA00022679"/>
    </source>
</evidence>
<dbReference type="UniPathway" id="UPA00143"/>
<feature type="compositionally biased region" description="Acidic residues" evidence="15">
    <location>
        <begin position="60"/>
        <end position="70"/>
    </location>
</feature>
<proteinExistence type="inferred from homology"/>
<feature type="compositionally biased region" description="Polar residues" evidence="15">
    <location>
        <begin position="402"/>
        <end position="418"/>
    </location>
</feature>